<feature type="domain" description="Transposase IS4-like" evidence="7">
    <location>
        <begin position="221"/>
        <end position="373"/>
    </location>
</feature>
<dbReference type="NCBIfam" id="NF033581">
    <property type="entry name" value="transpos_IS5_4"/>
    <property type="match status" value="1"/>
</dbReference>
<evidence type="ECO:0000313" key="10">
    <source>
        <dbReference type="Proteomes" id="UP000011885"/>
    </source>
</evidence>
<dbReference type="EMBL" id="ANOH01000113">
    <property type="protein sequence ID" value="EMI57095.1"/>
    <property type="molecule type" value="Genomic_DNA"/>
</dbReference>
<keyword evidence="4" id="KW-0238">DNA-binding</keyword>
<dbReference type="GO" id="GO:0004803">
    <property type="term" value="F:transposase activity"/>
    <property type="evidence" value="ECO:0007669"/>
    <property type="project" value="InterPro"/>
</dbReference>
<comment type="caution">
    <text evidence="9">The sequence shown here is derived from an EMBL/GenBank/DDBJ whole genome shotgun (WGS) entry which is preliminary data.</text>
</comment>
<evidence type="ECO:0000256" key="6">
    <source>
        <dbReference type="SAM" id="MobiDB-lite"/>
    </source>
</evidence>
<feature type="domain" description="Transposase InsH N-terminal" evidence="8">
    <location>
        <begin position="17"/>
        <end position="113"/>
    </location>
</feature>
<evidence type="ECO:0000259" key="7">
    <source>
        <dbReference type="Pfam" id="PF01609"/>
    </source>
</evidence>
<evidence type="ECO:0000313" key="9">
    <source>
        <dbReference type="EMBL" id="EMI57095.1"/>
    </source>
</evidence>
<evidence type="ECO:0000256" key="5">
    <source>
        <dbReference type="ARBA" id="ARBA00023172"/>
    </source>
</evidence>
<gene>
    <name evidence="9" type="ORF">RSSM_01505</name>
</gene>
<dbReference type="Proteomes" id="UP000011885">
    <property type="component" value="Unassembled WGS sequence"/>
</dbReference>
<dbReference type="OrthoDB" id="106677at2"/>
<dbReference type="GO" id="GO:0006313">
    <property type="term" value="P:DNA transposition"/>
    <property type="evidence" value="ECO:0007669"/>
    <property type="project" value="InterPro"/>
</dbReference>
<accession>M5U6N3</accession>
<keyword evidence="5" id="KW-0233">DNA recombination</keyword>
<dbReference type="PANTHER" id="PTHR35604:SF2">
    <property type="entry name" value="TRANSPOSASE INSH FOR INSERTION SEQUENCE ELEMENT IS5A-RELATED"/>
    <property type="match status" value="1"/>
</dbReference>
<evidence type="ECO:0000256" key="4">
    <source>
        <dbReference type="ARBA" id="ARBA00023125"/>
    </source>
</evidence>
<comment type="similarity">
    <text evidence="2">Belongs to the transposase 11 family.</text>
</comment>
<keyword evidence="3" id="KW-0815">Transposition</keyword>
<dbReference type="RefSeq" id="WP_008675916.1">
    <property type="nucleotide sequence ID" value="NZ_ANOH01000113.1"/>
</dbReference>
<evidence type="ECO:0000256" key="3">
    <source>
        <dbReference type="ARBA" id="ARBA00022578"/>
    </source>
</evidence>
<protein>
    <submittedName>
        <fullName evidence="9">Transposase IS4 family protein</fullName>
    </submittedName>
</protein>
<feature type="region of interest" description="Disordered" evidence="6">
    <location>
        <begin position="158"/>
        <end position="202"/>
    </location>
</feature>
<dbReference type="InterPro" id="IPR008490">
    <property type="entry name" value="Transposase_InsH_N"/>
</dbReference>
<dbReference type="InterPro" id="IPR047959">
    <property type="entry name" value="Transpos_IS5"/>
</dbReference>
<name>M5U6N3_9BACT</name>
<proteinExistence type="inferred from homology"/>
<dbReference type="Pfam" id="PF01609">
    <property type="entry name" value="DDE_Tnp_1"/>
    <property type="match status" value="1"/>
</dbReference>
<feature type="compositionally biased region" description="Basic and acidic residues" evidence="6">
    <location>
        <begin position="179"/>
        <end position="191"/>
    </location>
</feature>
<dbReference type="AlphaFoldDB" id="M5U6N3"/>
<dbReference type="PANTHER" id="PTHR35604">
    <property type="entry name" value="TRANSPOSASE INSH FOR INSERTION SEQUENCE ELEMENT IS5A-RELATED"/>
    <property type="match status" value="1"/>
</dbReference>
<dbReference type="PATRIC" id="fig|1263870.3.peg.1616"/>
<evidence type="ECO:0000259" key="8">
    <source>
        <dbReference type="Pfam" id="PF05598"/>
    </source>
</evidence>
<dbReference type="InterPro" id="IPR002559">
    <property type="entry name" value="Transposase_11"/>
</dbReference>
<keyword evidence="10" id="KW-1185">Reference proteome</keyword>
<reference evidence="9 10" key="1">
    <citation type="journal article" date="2013" name="Mar. Genomics">
        <title>Expression of sulfatases in Rhodopirellula baltica and the diversity of sulfatases in the genus Rhodopirellula.</title>
        <authorList>
            <person name="Wegner C.E."/>
            <person name="Richter-Heitmann T."/>
            <person name="Klindworth A."/>
            <person name="Klockow C."/>
            <person name="Richter M."/>
            <person name="Achstetter T."/>
            <person name="Glockner F.O."/>
            <person name="Harder J."/>
        </authorList>
    </citation>
    <scope>NUCLEOTIDE SEQUENCE [LARGE SCALE GENOMIC DNA]</scope>
    <source>
        <strain evidence="9 10">SM41</strain>
    </source>
</reference>
<dbReference type="GO" id="GO:0003677">
    <property type="term" value="F:DNA binding"/>
    <property type="evidence" value="ECO:0007669"/>
    <property type="project" value="UniProtKB-KW"/>
</dbReference>
<evidence type="ECO:0000256" key="2">
    <source>
        <dbReference type="ARBA" id="ARBA00010075"/>
    </source>
</evidence>
<comment type="function">
    <text evidence="1">Involved in the transposition of the insertion sequence IS5.</text>
</comment>
<organism evidence="9 10">
    <name type="scientific">Rhodopirellula sallentina SM41</name>
    <dbReference type="NCBI Taxonomy" id="1263870"/>
    <lineage>
        <taxon>Bacteria</taxon>
        <taxon>Pseudomonadati</taxon>
        <taxon>Planctomycetota</taxon>
        <taxon>Planctomycetia</taxon>
        <taxon>Pirellulales</taxon>
        <taxon>Pirellulaceae</taxon>
        <taxon>Rhodopirellula</taxon>
    </lineage>
</organism>
<dbReference type="Pfam" id="PF05598">
    <property type="entry name" value="DUF772"/>
    <property type="match status" value="1"/>
</dbReference>
<sequence>MRGRPGPPTQLLYSIDIESRIRPHHPLRPLKKRVDAILCSMDELFEQAFHRDGRPGVPPERLLKAMLLMALYSVRSERQLCERIRTDLLFRWILDMSPEEDAFDPTVFTHNRPRMDQFGITGAFFDAVLAQAIGAGLCSDDHFSVDGTIIESYASMKSFRPRDESPDDSSGDSNSFKPRNPDVDFHGEKRSNKTLSSRTDPEAKLYRKGLGKPSQLAHLGHVLSENRNGLIVETCVTEASGTAERDAAMEMVADYKRKQGRVPKTVGADAGYDAGEFLIRLEKEGITPHVAMTSKEPADAKKARADRKSLIEARLRMQARQQTVEYEVSQRVRKRVEECFGWTKAIAGLGRSRWVGRWKLKQYFDVAASAYNLLRLTKLQPS</sequence>
<evidence type="ECO:0000256" key="1">
    <source>
        <dbReference type="ARBA" id="ARBA00003544"/>
    </source>
</evidence>